<gene>
    <name evidence="1" type="ORF">PL2TA16_04504</name>
</gene>
<comment type="caution">
    <text evidence="1">The sequence shown here is derived from an EMBL/GenBank/DDBJ whole genome shotgun (WGS) entry which is preliminary data.</text>
</comment>
<organism evidence="1 2">
    <name type="scientific">Pseudoalteromonas luteoviolacea (strain 2ta16)</name>
    <dbReference type="NCBI Taxonomy" id="1353533"/>
    <lineage>
        <taxon>Bacteria</taxon>
        <taxon>Pseudomonadati</taxon>
        <taxon>Pseudomonadota</taxon>
        <taxon>Gammaproteobacteria</taxon>
        <taxon>Alteromonadales</taxon>
        <taxon>Pseudoalteromonadaceae</taxon>
        <taxon>Pseudoalteromonas</taxon>
    </lineage>
</organism>
<dbReference type="RefSeq" id="WP_023400177.1">
    <property type="nucleotide sequence ID" value="NZ_AUSV01000068.1"/>
</dbReference>
<name>V4HWR2_PSEL2</name>
<feature type="non-terminal residue" evidence="1">
    <location>
        <position position="1"/>
    </location>
</feature>
<dbReference type="AlphaFoldDB" id="V4HWR2"/>
<protein>
    <submittedName>
        <fullName evidence="1">Uncharacterized protein</fullName>
    </submittedName>
</protein>
<evidence type="ECO:0000313" key="2">
    <source>
        <dbReference type="Proteomes" id="UP000017820"/>
    </source>
</evidence>
<proteinExistence type="predicted"/>
<evidence type="ECO:0000313" key="1">
    <source>
        <dbReference type="EMBL" id="ESP92379.1"/>
    </source>
</evidence>
<reference evidence="1 2" key="1">
    <citation type="submission" date="2013-07" db="EMBL/GenBank/DDBJ databases">
        <title>Draft genome sequence of Pseudoalteromonas luteoviolacea 2ta16.</title>
        <authorList>
            <person name="Allen E.E."/>
            <person name="Azam F."/>
            <person name="Podell S."/>
        </authorList>
    </citation>
    <scope>NUCLEOTIDE SEQUENCE [LARGE SCALE GENOMIC DNA]</scope>
    <source>
        <strain evidence="1 2">2ta16</strain>
    </source>
</reference>
<dbReference type="EMBL" id="AUSV01000068">
    <property type="protein sequence ID" value="ESP92379.1"/>
    <property type="molecule type" value="Genomic_DNA"/>
</dbReference>
<dbReference type="Proteomes" id="UP000017820">
    <property type="component" value="Unassembled WGS sequence"/>
</dbReference>
<accession>V4HWR2</accession>
<sequence length="81" mass="8978">RVFYLEIMESDAVGDFAQIRIILGVWDDDNLFHGIDLFEDFLYTIQAVDTLALEPIAVGGEQDPGLDLAESIEDAFDAEIG</sequence>